<proteinExistence type="predicted"/>
<comment type="caution">
    <text evidence="10">The sequence shown here is derived from an EMBL/GenBank/DDBJ whole genome shotgun (WGS) entry which is preliminary data.</text>
</comment>
<dbReference type="GO" id="GO:0004386">
    <property type="term" value="F:helicase activity"/>
    <property type="evidence" value="ECO:0007669"/>
    <property type="project" value="UniProtKB-KW"/>
</dbReference>
<dbReference type="Gene3D" id="3.40.50.300">
    <property type="entry name" value="P-loop containing nucleotide triphosphate hydrolases"/>
    <property type="match status" value="1"/>
</dbReference>
<dbReference type="RefSeq" id="WP_201375857.1">
    <property type="nucleotide sequence ID" value="NZ_BNJG01000003.1"/>
</dbReference>
<accession>A0ABQ3V3X2</accession>
<dbReference type="EMBL" id="BNJG01000003">
    <property type="protein sequence ID" value="GHO59693.1"/>
    <property type="molecule type" value="Genomic_DNA"/>
</dbReference>
<dbReference type="Pfam" id="PF00664">
    <property type="entry name" value="ABC_membrane"/>
    <property type="match status" value="1"/>
</dbReference>
<dbReference type="SUPFAM" id="SSF52540">
    <property type="entry name" value="P-loop containing nucleoside triphosphate hydrolases"/>
    <property type="match status" value="1"/>
</dbReference>
<keyword evidence="3" id="KW-0547">Nucleotide-binding</keyword>
<dbReference type="InterPro" id="IPR017871">
    <property type="entry name" value="ABC_transporter-like_CS"/>
</dbReference>
<dbReference type="InterPro" id="IPR027417">
    <property type="entry name" value="P-loop_NTPase"/>
</dbReference>
<feature type="transmembrane region" description="Helical" evidence="7">
    <location>
        <begin position="49"/>
        <end position="71"/>
    </location>
</feature>
<evidence type="ECO:0000313" key="11">
    <source>
        <dbReference type="Proteomes" id="UP000654345"/>
    </source>
</evidence>
<dbReference type="PANTHER" id="PTHR43394">
    <property type="entry name" value="ATP-DEPENDENT PERMEASE MDL1, MITOCHONDRIAL"/>
    <property type="match status" value="1"/>
</dbReference>
<feature type="domain" description="ABC transmembrane type-1" evidence="9">
    <location>
        <begin position="22"/>
        <end position="304"/>
    </location>
</feature>
<keyword evidence="10" id="KW-0378">Hydrolase</keyword>
<organism evidence="10 11">
    <name type="scientific">Ktedonobacter robiniae</name>
    <dbReference type="NCBI Taxonomy" id="2778365"/>
    <lineage>
        <taxon>Bacteria</taxon>
        <taxon>Bacillati</taxon>
        <taxon>Chloroflexota</taxon>
        <taxon>Ktedonobacteria</taxon>
        <taxon>Ktedonobacterales</taxon>
        <taxon>Ktedonobacteraceae</taxon>
        <taxon>Ktedonobacter</taxon>
    </lineage>
</organism>
<dbReference type="InterPro" id="IPR011527">
    <property type="entry name" value="ABC1_TM_dom"/>
</dbReference>
<name>A0ABQ3V3X2_9CHLR</name>
<dbReference type="PROSITE" id="PS50929">
    <property type="entry name" value="ABC_TM1F"/>
    <property type="match status" value="1"/>
</dbReference>
<feature type="transmembrane region" description="Helical" evidence="7">
    <location>
        <begin position="20"/>
        <end position="37"/>
    </location>
</feature>
<dbReference type="Gene3D" id="1.20.1560.10">
    <property type="entry name" value="ABC transporter type 1, transmembrane domain"/>
    <property type="match status" value="1"/>
</dbReference>
<dbReference type="InterPro" id="IPR003593">
    <property type="entry name" value="AAA+_ATPase"/>
</dbReference>
<gene>
    <name evidence="10" type="ORF">KSB_81680</name>
</gene>
<dbReference type="Proteomes" id="UP000654345">
    <property type="component" value="Unassembled WGS sequence"/>
</dbReference>
<feature type="transmembrane region" description="Helical" evidence="7">
    <location>
        <begin position="136"/>
        <end position="156"/>
    </location>
</feature>
<dbReference type="Pfam" id="PF00005">
    <property type="entry name" value="ABC_tran"/>
    <property type="match status" value="1"/>
</dbReference>
<evidence type="ECO:0000259" key="9">
    <source>
        <dbReference type="PROSITE" id="PS50929"/>
    </source>
</evidence>
<sequence length="579" mass="64724">MHLKDYRHLLATYLAPQGRLVVLLALLLCGDIALQLVNPQLLRIFIDTITATTIQTPVLGIALLFIVVALLQQAVKIVATYYSERVGWTATNALRVDLALHLVTLDMGFHKKHTPGELIERVDGDVTALANFFSQFVIKVLGNLLLLVGVLIVMLFQDWRAGLALALFTIVALLLINSVRNVAVTRWKTFRQASAELYGFLEERLHGTEDIRSSGAQGYVLRRLYSYTRQRLRTARSARVMSVAVWTMPILTSLLGTMVAFLVITWFYQRGEMTLGMAFLIFYYTQLIFQPIQAITDQLDDFQKASAGFVRIRELLQVQSELEDGPGVAFPKGALDIEFEHVSFGYGEEDMVVRDLDFHIEAGEVLGLLGRTGSGKTTITRLLFRLYDPIKGTIRLGGQELRAARRADLRDMIGMVTQDVQLFHASVRDNLTFFDQSIDDQRILQALETLGLRDWYDELEDGLDTILATNGGGLSAGEAQLLAFARVFLKDPAVIILDEASSRLDPATERLLERAIDTLLQGRTAIIIAHRLSTVQRADSIMVLDDGGIREYGSRLQLASDSDSYFSHLLHAAHEEVLQ</sequence>
<feature type="transmembrane region" description="Helical" evidence="7">
    <location>
        <begin position="243"/>
        <end position="267"/>
    </location>
</feature>
<feature type="transmembrane region" description="Helical" evidence="7">
    <location>
        <begin position="162"/>
        <end position="183"/>
    </location>
</feature>
<dbReference type="SMART" id="SM00382">
    <property type="entry name" value="AAA"/>
    <property type="match status" value="1"/>
</dbReference>
<comment type="subcellular location">
    <subcellularLocation>
        <location evidence="1">Cell membrane</location>
        <topology evidence="1">Multi-pass membrane protein</topology>
    </subcellularLocation>
</comment>
<dbReference type="CDD" id="cd07346">
    <property type="entry name" value="ABC_6TM_exporters"/>
    <property type="match status" value="1"/>
</dbReference>
<feature type="domain" description="ABC transporter" evidence="8">
    <location>
        <begin position="337"/>
        <end position="571"/>
    </location>
</feature>
<protein>
    <submittedName>
        <fullName evidence="10">Helicase</fullName>
    </submittedName>
</protein>
<evidence type="ECO:0000256" key="5">
    <source>
        <dbReference type="ARBA" id="ARBA00022989"/>
    </source>
</evidence>
<keyword evidence="10" id="KW-0347">Helicase</keyword>
<dbReference type="InterPro" id="IPR036640">
    <property type="entry name" value="ABC1_TM_sf"/>
</dbReference>
<keyword evidence="4" id="KW-0067">ATP-binding</keyword>
<keyword evidence="6 7" id="KW-0472">Membrane</keyword>
<evidence type="ECO:0000256" key="1">
    <source>
        <dbReference type="ARBA" id="ARBA00004651"/>
    </source>
</evidence>
<dbReference type="PROSITE" id="PS50893">
    <property type="entry name" value="ABC_TRANSPORTER_2"/>
    <property type="match status" value="1"/>
</dbReference>
<evidence type="ECO:0000256" key="2">
    <source>
        <dbReference type="ARBA" id="ARBA00022692"/>
    </source>
</evidence>
<evidence type="ECO:0000256" key="6">
    <source>
        <dbReference type="ARBA" id="ARBA00023136"/>
    </source>
</evidence>
<dbReference type="PANTHER" id="PTHR43394:SF1">
    <property type="entry name" value="ATP-BINDING CASSETTE SUB-FAMILY B MEMBER 10, MITOCHONDRIAL"/>
    <property type="match status" value="1"/>
</dbReference>
<dbReference type="PROSITE" id="PS00211">
    <property type="entry name" value="ABC_TRANSPORTER_1"/>
    <property type="match status" value="1"/>
</dbReference>
<evidence type="ECO:0000256" key="4">
    <source>
        <dbReference type="ARBA" id="ARBA00022840"/>
    </source>
</evidence>
<evidence type="ECO:0000256" key="3">
    <source>
        <dbReference type="ARBA" id="ARBA00022741"/>
    </source>
</evidence>
<dbReference type="InterPro" id="IPR039421">
    <property type="entry name" value="Type_1_exporter"/>
</dbReference>
<keyword evidence="5 7" id="KW-1133">Transmembrane helix</keyword>
<evidence type="ECO:0000259" key="8">
    <source>
        <dbReference type="PROSITE" id="PS50893"/>
    </source>
</evidence>
<keyword evidence="2 7" id="KW-0812">Transmembrane</keyword>
<reference evidence="10 11" key="1">
    <citation type="journal article" date="2021" name="Int. J. Syst. Evol. Microbiol.">
        <title>Reticulibacter mediterranei gen. nov., sp. nov., within the new family Reticulibacteraceae fam. nov., and Ktedonospora formicarum gen. nov., sp. nov., Ktedonobacter robiniae sp. nov., Dictyobacter formicarum sp. nov. and Dictyobacter arantiisoli sp. nov., belonging to the class Ktedonobacteria.</title>
        <authorList>
            <person name="Yabe S."/>
            <person name="Zheng Y."/>
            <person name="Wang C.M."/>
            <person name="Sakai Y."/>
            <person name="Abe K."/>
            <person name="Yokota A."/>
            <person name="Donadio S."/>
            <person name="Cavaletti L."/>
            <person name="Monciardini P."/>
        </authorList>
    </citation>
    <scope>NUCLEOTIDE SEQUENCE [LARGE SCALE GENOMIC DNA]</scope>
    <source>
        <strain evidence="10 11">SOSP1-30</strain>
    </source>
</reference>
<keyword evidence="11" id="KW-1185">Reference proteome</keyword>
<dbReference type="InterPro" id="IPR003439">
    <property type="entry name" value="ABC_transporter-like_ATP-bd"/>
</dbReference>
<evidence type="ECO:0000256" key="7">
    <source>
        <dbReference type="SAM" id="Phobius"/>
    </source>
</evidence>
<dbReference type="SUPFAM" id="SSF90123">
    <property type="entry name" value="ABC transporter transmembrane region"/>
    <property type="match status" value="1"/>
</dbReference>
<evidence type="ECO:0000313" key="10">
    <source>
        <dbReference type="EMBL" id="GHO59693.1"/>
    </source>
</evidence>